<evidence type="ECO:0000313" key="2">
    <source>
        <dbReference type="Proteomes" id="UP000504637"/>
    </source>
</evidence>
<dbReference type="Pfam" id="PF20055">
    <property type="entry name" value="DUF6454"/>
    <property type="match status" value="1"/>
</dbReference>
<dbReference type="OrthoDB" id="71437at2759"/>
<reference evidence="3" key="3">
    <citation type="submission" date="2025-08" db="UniProtKB">
        <authorList>
            <consortium name="RefSeq"/>
        </authorList>
    </citation>
    <scope>IDENTIFICATION</scope>
    <source>
        <strain evidence="3">CBS 342.82</strain>
    </source>
</reference>
<dbReference type="InterPro" id="IPR011044">
    <property type="entry name" value="Quino_amine_DH_bsu"/>
</dbReference>
<evidence type="ECO:0000313" key="3">
    <source>
        <dbReference type="RefSeq" id="XP_033457862.1"/>
    </source>
</evidence>
<reference evidence="3" key="2">
    <citation type="submission" date="2020-04" db="EMBL/GenBank/DDBJ databases">
        <authorList>
            <consortium name="NCBI Genome Project"/>
        </authorList>
    </citation>
    <scope>NUCLEOTIDE SEQUENCE</scope>
    <source>
        <strain evidence="3">CBS 342.82</strain>
    </source>
</reference>
<dbReference type="InterPro" id="IPR046312">
    <property type="entry name" value="DUF6454"/>
</dbReference>
<reference evidence="3" key="1">
    <citation type="submission" date="2020-01" db="EMBL/GenBank/DDBJ databases">
        <authorList>
            <consortium name="DOE Joint Genome Institute"/>
            <person name="Haridas S."/>
            <person name="Albert R."/>
            <person name="Binder M."/>
            <person name="Bloem J."/>
            <person name="Labutti K."/>
            <person name="Salamov A."/>
            <person name="Andreopoulos B."/>
            <person name="Baker S.E."/>
            <person name="Barry K."/>
            <person name="Bills G."/>
            <person name="Bluhm B.H."/>
            <person name="Cannon C."/>
            <person name="Castanera R."/>
            <person name="Culley D.E."/>
            <person name="Daum C."/>
            <person name="Ezra D."/>
            <person name="Gonzalez J.B."/>
            <person name="Henrissat B."/>
            <person name="Kuo A."/>
            <person name="Liang C."/>
            <person name="Lipzen A."/>
            <person name="Lutzoni F."/>
            <person name="Magnuson J."/>
            <person name="Mondo S."/>
            <person name="Nolan M."/>
            <person name="Ohm R."/>
            <person name="Pangilinan J."/>
            <person name="Park H.-J."/>
            <person name="Ramirez L."/>
            <person name="Alfaro M."/>
            <person name="Sun H."/>
            <person name="Tritt A."/>
            <person name="Yoshinaga Y."/>
            <person name="Zwiers L.-H."/>
            <person name="Turgeon B.G."/>
            <person name="Goodwin S.B."/>
            <person name="Spatafora J.W."/>
            <person name="Crous P.W."/>
            <person name="Grigoriev I.V."/>
        </authorList>
    </citation>
    <scope>NUCLEOTIDE SEQUENCE</scope>
    <source>
        <strain evidence="3">CBS 342.82</strain>
    </source>
</reference>
<sequence length="332" mass="37069">MKSRYGGVILLCALAQLAPFAQALNITRHTFNDTPLAPSPLPRSHADSDGNQIIENFQRLGRTTTWKFISNITLQGDSYEPEGIVRLGADRYIVSSTEYESRTGYGRLTVFSGNGNRIADVTLSQPGDLEYHNGGIDYDGKYIWATIAQYRPNSSAKVMRVDPETLGSETVLRYNDHLGGIVHDVQTDRLYTLNWGSRNESIFDLRRRRFPFWWSFGQDRNVFSGFRTPNDIVRNPSYFVDYQDCKFLGHARVYNDKPVMLCSGVANRLGGLAIVGVEDMVALAEIPVTLTGASGVLLTQNPMDVSVEDGRLRFYFAPDSGSSVLYVVEAQP</sequence>
<evidence type="ECO:0008006" key="4">
    <source>
        <dbReference type="Google" id="ProtNLM"/>
    </source>
</evidence>
<feature type="signal peptide" evidence="1">
    <location>
        <begin position="1"/>
        <end position="23"/>
    </location>
</feature>
<organism evidence="3">
    <name type="scientific">Dissoconium aciculare CBS 342.82</name>
    <dbReference type="NCBI Taxonomy" id="1314786"/>
    <lineage>
        <taxon>Eukaryota</taxon>
        <taxon>Fungi</taxon>
        <taxon>Dikarya</taxon>
        <taxon>Ascomycota</taxon>
        <taxon>Pezizomycotina</taxon>
        <taxon>Dothideomycetes</taxon>
        <taxon>Dothideomycetidae</taxon>
        <taxon>Mycosphaerellales</taxon>
        <taxon>Dissoconiaceae</taxon>
        <taxon>Dissoconium</taxon>
    </lineage>
</organism>
<keyword evidence="1" id="KW-0732">Signal</keyword>
<evidence type="ECO:0000256" key="1">
    <source>
        <dbReference type="SAM" id="SignalP"/>
    </source>
</evidence>
<dbReference type="Proteomes" id="UP000504637">
    <property type="component" value="Unplaced"/>
</dbReference>
<dbReference type="SUPFAM" id="SSF50969">
    <property type="entry name" value="YVTN repeat-like/Quinoprotein amine dehydrogenase"/>
    <property type="match status" value="1"/>
</dbReference>
<protein>
    <recommendedName>
        <fullName evidence="4">Calcium-dependent phosphotriesterase</fullName>
    </recommendedName>
</protein>
<dbReference type="GeneID" id="54359488"/>
<dbReference type="RefSeq" id="XP_033457862.1">
    <property type="nucleotide sequence ID" value="XM_033601688.1"/>
</dbReference>
<feature type="chain" id="PRO_5026693004" description="Calcium-dependent phosphotriesterase" evidence="1">
    <location>
        <begin position="24"/>
        <end position="332"/>
    </location>
</feature>
<dbReference type="AlphaFoldDB" id="A0A6J3LYJ0"/>
<proteinExistence type="predicted"/>
<gene>
    <name evidence="3" type="ORF">K489DRAFT_323318</name>
</gene>
<keyword evidence="2" id="KW-1185">Reference proteome</keyword>
<accession>A0A6J3LYJ0</accession>
<name>A0A6J3LYJ0_9PEZI</name>